<dbReference type="EMBL" id="SGIU01000002">
    <property type="protein sequence ID" value="TAI48198.1"/>
    <property type="molecule type" value="Genomic_DNA"/>
</dbReference>
<keyword evidence="2" id="KW-1185">Reference proteome</keyword>
<comment type="caution">
    <text evidence="1">The sequence shown here is derived from an EMBL/GenBank/DDBJ whole genome shotgun (WGS) entry which is preliminary data.</text>
</comment>
<sequence length="227" mass="26369">MFLTAQNAIAQKELSANELLNRSISFHDPNGAWSAFNDTLEIELTIPNSSKRHSSVYINIPEEHFTLEVKKDSDAYVYELDKGTCKILFNGSTEISEEDKKTHRLSCERGNMMKDYYTYLYGLPMKLKDPGAILSPEVSKRVFQGKEYLVLKVSYQEEVGSDVWYFYFDPKSYAMEVYQFYHDEAKNDGEYILLTDLVEIGGIKMPKTRKWYYNSDQKYLGTDKLVN</sequence>
<accession>A0A4Q8QG61</accession>
<name>A0A4Q8QG61_9FLAO</name>
<gene>
    <name evidence="1" type="ORF">EW142_11960</name>
</gene>
<protein>
    <submittedName>
        <fullName evidence="1">Uncharacterized protein</fullName>
    </submittedName>
</protein>
<dbReference type="AlphaFoldDB" id="A0A4Q8QG61"/>
<dbReference type="InterPro" id="IPR045444">
    <property type="entry name" value="DUF6503"/>
</dbReference>
<dbReference type="Proteomes" id="UP000291981">
    <property type="component" value="Unassembled WGS sequence"/>
</dbReference>
<evidence type="ECO:0000313" key="2">
    <source>
        <dbReference type="Proteomes" id="UP000291981"/>
    </source>
</evidence>
<dbReference type="OrthoDB" id="1489248at2"/>
<dbReference type="Pfam" id="PF20113">
    <property type="entry name" value="DUF6503"/>
    <property type="match status" value="1"/>
</dbReference>
<proteinExistence type="predicted"/>
<organism evidence="1 2">
    <name type="scientific">Flagellimonas allohymeniacidonis</name>
    <dbReference type="NCBI Taxonomy" id="2517819"/>
    <lineage>
        <taxon>Bacteria</taxon>
        <taxon>Pseudomonadati</taxon>
        <taxon>Bacteroidota</taxon>
        <taxon>Flavobacteriia</taxon>
        <taxon>Flavobacteriales</taxon>
        <taxon>Flavobacteriaceae</taxon>
        <taxon>Flagellimonas</taxon>
    </lineage>
</organism>
<evidence type="ECO:0000313" key="1">
    <source>
        <dbReference type="EMBL" id="TAI48198.1"/>
    </source>
</evidence>
<reference evidence="1 2" key="1">
    <citation type="submission" date="2019-02" db="EMBL/GenBank/DDBJ databases">
        <title>Draft genome sequence of Muricauda sp. 176CP4-71.</title>
        <authorList>
            <person name="Park J.-S."/>
        </authorList>
    </citation>
    <scope>NUCLEOTIDE SEQUENCE [LARGE SCALE GENOMIC DNA]</scope>
    <source>
        <strain evidence="1 2">176CP4-71</strain>
    </source>
</reference>